<dbReference type="Gene3D" id="1.25.40.20">
    <property type="entry name" value="Ankyrin repeat-containing domain"/>
    <property type="match status" value="1"/>
</dbReference>
<protein>
    <submittedName>
        <fullName evidence="7">Ankyrin repeat and LEM domain-containing protein 2</fullName>
    </submittedName>
</protein>
<dbReference type="Proteomes" id="UP000699462">
    <property type="component" value="Unassembled WGS sequence"/>
</dbReference>
<evidence type="ECO:0000256" key="4">
    <source>
        <dbReference type="ARBA" id="ARBA00023306"/>
    </source>
</evidence>
<evidence type="ECO:0000313" key="7">
    <source>
        <dbReference type="EMBL" id="KAF8565228.1"/>
    </source>
</evidence>
<dbReference type="GO" id="GO:0051301">
    <property type="term" value="P:cell division"/>
    <property type="evidence" value="ECO:0007669"/>
    <property type="project" value="UniProtKB-KW"/>
</dbReference>
<keyword evidence="3" id="KW-0040">ANK repeat</keyword>
<keyword evidence="8" id="KW-1185">Reference proteome</keyword>
<dbReference type="EMBL" id="JTDF01007118">
    <property type="protein sequence ID" value="KAF8565228.1"/>
    <property type="molecule type" value="Genomic_DNA"/>
</dbReference>
<evidence type="ECO:0000256" key="5">
    <source>
        <dbReference type="SAM" id="MobiDB-lite"/>
    </source>
</evidence>
<dbReference type="Pfam" id="PF00023">
    <property type="entry name" value="Ank"/>
    <property type="match status" value="1"/>
</dbReference>
<gene>
    <name evidence="7" type="ORF">P879_08169</name>
</gene>
<dbReference type="SMART" id="SM00248">
    <property type="entry name" value="ANK"/>
    <property type="match status" value="2"/>
</dbReference>
<dbReference type="GO" id="GO:0051721">
    <property type="term" value="F:protein phosphatase 2A binding"/>
    <property type="evidence" value="ECO:0007669"/>
    <property type="project" value="TreeGrafter"/>
</dbReference>
<dbReference type="InterPro" id="IPR056237">
    <property type="entry name" value="ANKLE2_3rd"/>
</dbReference>
<reference evidence="7 8" key="1">
    <citation type="submission" date="2019-07" db="EMBL/GenBank/DDBJ databases">
        <title>Annotation for the trematode Paragonimus westermani.</title>
        <authorList>
            <person name="Choi Y.-J."/>
        </authorList>
    </citation>
    <scope>NUCLEOTIDE SEQUENCE [LARGE SCALE GENOMIC DNA]</scope>
    <source>
        <strain evidence="7">180907_Pwestermani</strain>
    </source>
</reference>
<dbReference type="InterPro" id="IPR036770">
    <property type="entry name" value="Ankyrin_rpt-contain_sf"/>
</dbReference>
<proteinExistence type="inferred from homology"/>
<dbReference type="PANTHER" id="PTHR12349">
    <property type="entry name" value="ANKYRIN REPEAT AND LEM DOMAIN-CONTAINING PROTEIN 2"/>
    <property type="match status" value="1"/>
</dbReference>
<feature type="compositionally biased region" description="Polar residues" evidence="5">
    <location>
        <begin position="630"/>
        <end position="640"/>
    </location>
</feature>
<dbReference type="InterPro" id="IPR002110">
    <property type="entry name" value="Ankyrin_rpt"/>
</dbReference>
<feature type="domain" description="ANKLE2 third alpha/beta" evidence="6">
    <location>
        <begin position="365"/>
        <end position="433"/>
    </location>
</feature>
<dbReference type="SUPFAM" id="SSF48403">
    <property type="entry name" value="Ankyrin repeat"/>
    <property type="match status" value="1"/>
</dbReference>
<evidence type="ECO:0000256" key="1">
    <source>
        <dbReference type="ARBA" id="ARBA00007597"/>
    </source>
</evidence>
<evidence type="ECO:0000259" key="6">
    <source>
        <dbReference type="Pfam" id="PF24567"/>
    </source>
</evidence>
<comment type="caution">
    <text evidence="7">The sequence shown here is derived from an EMBL/GenBank/DDBJ whole genome shotgun (WGS) entry which is preliminary data.</text>
</comment>
<name>A0A8T0DED1_9TREM</name>
<accession>A0A8T0DED1</accession>
<sequence>MISLEPYNDPDEEFFDCVSDVKYCAIASPQGAGVGEVYMDFEEAQTKWKQVKGSRMKIFNNLAHAQDFASTPVKNITVDNNAYPPSPKPDIEATPFSSASQSALLQMRGYIERGDLEKLRRAIDENPMLLVTASDTPTLLQIRFRYNAVHVAAAAGGVRTLELILSYLNSLDFWRRIYPGTDDVTARERQWHVIDLYLNSPELGNLETPLHFASKFGHLPCVRLLASHPLTQLTALNRSNQTPADLAACRLVDRTNSKSLATGEVPDTPLRFAVLSSSIRRALDENFIILADVVHPRYAGERKPSVLPPISHHQLQTVLARTLERFPSGLDVVFPFLFVEICRAAVDLEEVVRGVSETDLKDYGVREPVLSVRAFAGPLSKSEANSLRSEWLRTNSSLFSKEFASIRLSDPEKGYERQGRYFARLFGTRWFEYWGFLDGFFDLASDQGLSVLEECLKRGKLKIDVPHDRPKLNNPAKTTDAPDAGIEDGTHSLDGHSYPFHLEGNNGPSTPIMRSRAPGLESSSSGCVTNILKWQTYRAGSAVTNILNDSLEGSDQSLSQMSMEEESLEEQPHSGNTECSSPLSPLLGLLQKLTFTSPLRWLLLDGPAVREPLFDPQRSLPPHKQSVVLLQTPRNPQQSPGKRRLSAVQKGSPPANPAGEPVMKKPSPRGPTQIRASIPIVPPLLRHICRALPAGDPELETAVAALICSREKLKGTCTQKPDALSACCLRPVSLSKYRTVSLWKKNVETAMHFSQTHNNV</sequence>
<feature type="region of interest" description="Disordered" evidence="5">
    <location>
        <begin position="630"/>
        <end position="675"/>
    </location>
</feature>
<evidence type="ECO:0000256" key="2">
    <source>
        <dbReference type="ARBA" id="ARBA00022618"/>
    </source>
</evidence>
<comment type="similarity">
    <text evidence="1">Belongs to the ANKLE2 family.</text>
</comment>
<dbReference type="GO" id="GO:0005783">
    <property type="term" value="C:endoplasmic reticulum"/>
    <property type="evidence" value="ECO:0007669"/>
    <property type="project" value="TreeGrafter"/>
</dbReference>
<keyword evidence="4" id="KW-0131">Cell cycle</keyword>
<dbReference type="PANTHER" id="PTHR12349:SF4">
    <property type="entry name" value="ANKYRIN REPEAT AND LEM DOMAIN-CONTAINING PROTEIN 2"/>
    <property type="match status" value="1"/>
</dbReference>
<dbReference type="OrthoDB" id="7446186at2759"/>
<evidence type="ECO:0000256" key="3">
    <source>
        <dbReference type="ARBA" id="ARBA00023043"/>
    </source>
</evidence>
<dbReference type="AlphaFoldDB" id="A0A8T0DED1"/>
<feature type="region of interest" description="Disordered" evidence="5">
    <location>
        <begin position="467"/>
        <end position="508"/>
    </location>
</feature>
<feature type="region of interest" description="Disordered" evidence="5">
    <location>
        <begin position="554"/>
        <end position="580"/>
    </location>
</feature>
<keyword evidence="2" id="KW-0132">Cell division</keyword>
<evidence type="ECO:0000313" key="8">
    <source>
        <dbReference type="Proteomes" id="UP000699462"/>
    </source>
</evidence>
<organism evidence="7 8">
    <name type="scientific">Paragonimus westermani</name>
    <dbReference type="NCBI Taxonomy" id="34504"/>
    <lineage>
        <taxon>Eukaryota</taxon>
        <taxon>Metazoa</taxon>
        <taxon>Spiralia</taxon>
        <taxon>Lophotrochozoa</taxon>
        <taxon>Platyhelminthes</taxon>
        <taxon>Trematoda</taxon>
        <taxon>Digenea</taxon>
        <taxon>Plagiorchiida</taxon>
        <taxon>Troglotremata</taxon>
        <taxon>Troglotrematidae</taxon>
        <taxon>Paragonimus</taxon>
    </lineage>
</organism>
<dbReference type="Pfam" id="PF24567">
    <property type="entry name" value="ANKLE2_3rd"/>
    <property type="match status" value="1"/>
</dbReference>